<dbReference type="Proteomes" id="UP000285317">
    <property type="component" value="Chromosome"/>
</dbReference>
<sequence>MEGRSRSGGSGDAAGRTDTDVGAEVLSAASGDCGREHQPSPPGIDPRARSALRFDDDTH</sequence>
<evidence type="ECO:0000256" key="1">
    <source>
        <dbReference type="SAM" id="MobiDB-lite"/>
    </source>
</evidence>
<dbReference type="EMBL" id="CP028137">
    <property type="protein sequence ID" value="AZZ53577.1"/>
    <property type="molecule type" value="Genomic_DNA"/>
</dbReference>
<feature type="compositionally biased region" description="Gly residues" evidence="1">
    <location>
        <begin position="1"/>
        <end position="12"/>
    </location>
</feature>
<organism evidence="2 3">
    <name type="scientific">Rathayibacter festucae DSM 15932</name>
    <dbReference type="NCBI Taxonomy" id="1328866"/>
    <lineage>
        <taxon>Bacteria</taxon>
        <taxon>Bacillati</taxon>
        <taxon>Actinomycetota</taxon>
        <taxon>Actinomycetes</taxon>
        <taxon>Micrococcales</taxon>
        <taxon>Microbacteriaceae</taxon>
        <taxon>Rathayibacter</taxon>
    </lineage>
</organism>
<protein>
    <submittedName>
        <fullName evidence="2">Uncharacterized protein</fullName>
    </submittedName>
</protein>
<feature type="region of interest" description="Disordered" evidence="1">
    <location>
        <begin position="1"/>
        <end position="59"/>
    </location>
</feature>
<dbReference type="AlphaFoldDB" id="A0A3Q9V0K5"/>
<feature type="compositionally biased region" description="Basic and acidic residues" evidence="1">
    <location>
        <begin position="46"/>
        <end position="59"/>
    </location>
</feature>
<proteinExistence type="predicted"/>
<gene>
    <name evidence="2" type="ORF">C1I64_17075</name>
</gene>
<accession>A0A3Q9V0K5</accession>
<evidence type="ECO:0000313" key="2">
    <source>
        <dbReference type="EMBL" id="AZZ53577.1"/>
    </source>
</evidence>
<name>A0A3Q9V0K5_9MICO</name>
<evidence type="ECO:0000313" key="3">
    <source>
        <dbReference type="Proteomes" id="UP000285317"/>
    </source>
</evidence>
<reference evidence="2 3" key="1">
    <citation type="submission" date="2018-03" db="EMBL/GenBank/DDBJ databases">
        <title>Bacteriophage NCPPB3778 and a type I-E CRISPR drive the evolution of the US Biological Select Agent, Rathayibacter toxicus.</title>
        <authorList>
            <person name="Davis E.W.II."/>
            <person name="Tabima J.F."/>
            <person name="Weisberg A.J."/>
            <person name="Dantas Lopes L."/>
            <person name="Wiseman M.S."/>
            <person name="Wiseman M.S."/>
            <person name="Pupko T."/>
            <person name="Belcher M.S."/>
            <person name="Sechler A.J."/>
            <person name="Tancos M.A."/>
            <person name="Schroeder B.K."/>
            <person name="Murray T.D."/>
            <person name="Luster D.G."/>
            <person name="Schneider W.L."/>
            <person name="Rogers E."/>
            <person name="Andreote F.D."/>
            <person name="Grunwald N.J."/>
            <person name="Putnam M.L."/>
            <person name="Chang J.H."/>
        </authorList>
    </citation>
    <scope>NUCLEOTIDE SEQUENCE [LARGE SCALE GENOMIC DNA]</scope>
    <source>
        <strain evidence="2 3">DSM 15932</strain>
    </source>
</reference>
<dbReference type="KEGG" id="rfs:C1I64_17075"/>